<dbReference type="PANTHER" id="PTHR48032:SF12">
    <property type="entry name" value="RRM DOMAIN-CONTAINING PROTEIN"/>
    <property type="match status" value="1"/>
</dbReference>
<keyword evidence="7" id="KW-1185">Reference proteome</keyword>
<keyword evidence="1" id="KW-0677">Repeat</keyword>
<name>A0A8T2RGX0_CERRI</name>
<dbReference type="Pfam" id="PF00076">
    <property type="entry name" value="RRM_1"/>
    <property type="match status" value="3"/>
</dbReference>
<dbReference type="Gene3D" id="3.30.70.330">
    <property type="match status" value="3"/>
</dbReference>
<evidence type="ECO:0000256" key="4">
    <source>
        <dbReference type="SAM" id="MobiDB-lite"/>
    </source>
</evidence>
<feature type="region of interest" description="Disordered" evidence="4">
    <location>
        <begin position="384"/>
        <end position="419"/>
    </location>
</feature>
<dbReference type="InterPro" id="IPR035979">
    <property type="entry name" value="RBD_domain_sf"/>
</dbReference>
<feature type="domain" description="RRM" evidence="5">
    <location>
        <begin position="307"/>
        <end position="383"/>
    </location>
</feature>
<dbReference type="SMART" id="SM00360">
    <property type="entry name" value="RRM"/>
    <property type="match status" value="3"/>
</dbReference>
<dbReference type="GO" id="GO:0006417">
    <property type="term" value="P:regulation of translation"/>
    <property type="evidence" value="ECO:0007669"/>
    <property type="project" value="TreeGrafter"/>
</dbReference>
<dbReference type="OrthoDB" id="1875751at2759"/>
<accession>A0A8T2RGX0</accession>
<protein>
    <recommendedName>
        <fullName evidence="5">RRM domain-containing protein</fullName>
    </recommendedName>
</protein>
<proteinExistence type="predicted"/>
<evidence type="ECO:0000256" key="3">
    <source>
        <dbReference type="PROSITE-ProRule" id="PRU00176"/>
    </source>
</evidence>
<dbReference type="EMBL" id="CM035432">
    <property type="protein sequence ID" value="KAH7294815.1"/>
    <property type="molecule type" value="Genomic_DNA"/>
</dbReference>
<sequence>MAAVSDTPVSLGNRKLVVLGIPWDVDTDGLKQFMSKYGELSDVIVMKARSFCHLYLFISIAMMVELSPSISLFQDRGTGRSRGFGYVTFASSESAEKALSSSHFLNGRMLDVKVATPKESMPPSTSASRKKNVRIFVARVPLTVTEEAFRSYFEQFGTITDLYMPKEKGSPSHRGIGFVTFEDAESVDKIMSETHQLGGSTIAVDRATPKEDGGKGGDKFGNNLPYGVFNSYLSAAARMGFFGMTPFFPMDYIGGGYGLPNEMGGKQTQGKGGMGSELPTDVSSMLNKRSAYASSGSGGGTLKPTSRKIFVGRIPMDASADEVRAYFGKFGPLLDVYLPKDKDKTTHRGFGFVTFAEESSVEQVVARTHELHGQMLAIDQAAPMGEAPSMGPSYNPSSAATSTPGAGGPGPIRGGNLTASSNSGYGTLSAVGGYDYNNPWGMYSSLSTSSSKAEPRYRPY</sequence>
<organism evidence="6 7">
    <name type="scientific">Ceratopteris richardii</name>
    <name type="common">Triangle waterfern</name>
    <dbReference type="NCBI Taxonomy" id="49495"/>
    <lineage>
        <taxon>Eukaryota</taxon>
        <taxon>Viridiplantae</taxon>
        <taxon>Streptophyta</taxon>
        <taxon>Embryophyta</taxon>
        <taxon>Tracheophyta</taxon>
        <taxon>Polypodiopsida</taxon>
        <taxon>Polypodiidae</taxon>
        <taxon>Polypodiales</taxon>
        <taxon>Pteridineae</taxon>
        <taxon>Pteridaceae</taxon>
        <taxon>Parkerioideae</taxon>
        <taxon>Ceratopteris</taxon>
    </lineage>
</organism>
<dbReference type="PROSITE" id="PS50102">
    <property type="entry name" value="RRM"/>
    <property type="match status" value="3"/>
</dbReference>
<evidence type="ECO:0000259" key="5">
    <source>
        <dbReference type="PROSITE" id="PS50102"/>
    </source>
</evidence>
<dbReference type="SUPFAM" id="SSF54928">
    <property type="entry name" value="RNA-binding domain, RBD"/>
    <property type="match status" value="3"/>
</dbReference>
<comment type="caution">
    <text evidence="6">The sequence shown here is derived from an EMBL/GenBank/DDBJ whole genome shotgun (WGS) entry which is preliminary data.</text>
</comment>
<gene>
    <name evidence="6" type="ORF">KP509_27G020300</name>
</gene>
<evidence type="ECO:0000256" key="1">
    <source>
        <dbReference type="ARBA" id="ARBA00022737"/>
    </source>
</evidence>
<feature type="domain" description="RRM" evidence="5">
    <location>
        <begin position="14"/>
        <end position="117"/>
    </location>
</feature>
<reference evidence="6 7" key="1">
    <citation type="submission" date="2021-08" db="EMBL/GenBank/DDBJ databases">
        <title>WGS assembly of Ceratopteris richardii.</title>
        <authorList>
            <person name="Marchant D.B."/>
            <person name="Chen G."/>
            <person name="Jenkins J."/>
            <person name="Shu S."/>
            <person name="Leebens-Mack J."/>
            <person name="Grimwood J."/>
            <person name="Schmutz J."/>
            <person name="Soltis P."/>
            <person name="Soltis D."/>
            <person name="Chen Z.-H."/>
        </authorList>
    </citation>
    <scope>NUCLEOTIDE SEQUENCE [LARGE SCALE GENOMIC DNA]</scope>
    <source>
        <strain evidence="6">Whitten #5841</strain>
        <tissue evidence="6">Leaf</tissue>
    </source>
</reference>
<evidence type="ECO:0000256" key="2">
    <source>
        <dbReference type="ARBA" id="ARBA00022884"/>
    </source>
</evidence>
<dbReference type="OMA" id="TIMNETH"/>
<keyword evidence="2 3" id="KW-0694">RNA-binding</keyword>
<dbReference type="AlphaFoldDB" id="A0A8T2RGX0"/>
<dbReference type="InterPro" id="IPR000504">
    <property type="entry name" value="RRM_dom"/>
</dbReference>
<dbReference type="InterPro" id="IPR012677">
    <property type="entry name" value="Nucleotide-bd_a/b_plait_sf"/>
</dbReference>
<evidence type="ECO:0000313" key="7">
    <source>
        <dbReference type="Proteomes" id="UP000825935"/>
    </source>
</evidence>
<evidence type="ECO:0000313" key="6">
    <source>
        <dbReference type="EMBL" id="KAH7294815.1"/>
    </source>
</evidence>
<dbReference type="Proteomes" id="UP000825935">
    <property type="component" value="Chromosome 27"/>
</dbReference>
<feature type="domain" description="RRM" evidence="5">
    <location>
        <begin position="133"/>
        <end position="209"/>
    </location>
</feature>
<dbReference type="GO" id="GO:0003729">
    <property type="term" value="F:mRNA binding"/>
    <property type="evidence" value="ECO:0007669"/>
    <property type="project" value="TreeGrafter"/>
</dbReference>
<dbReference type="PANTHER" id="PTHR48032">
    <property type="entry name" value="RNA-BINDING PROTEIN MUSASHI HOMOLOG RBP6"/>
    <property type="match status" value="1"/>
</dbReference>